<organism evidence="12 13">
    <name type="scientific">Botrimarina mediterranea</name>
    <dbReference type="NCBI Taxonomy" id="2528022"/>
    <lineage>
        <taxon>Bacteria</taxon>
        <taxon>Pseudomonadati</taxon>
        <taxon>Planctomycetota</taxon>
        <taxon>Planctomycetia</taxon>
        <taxon>Pirellulales</taxon>
        <taxon>Lacipirellulaceae</taxon>
        <taxon>Botrimarina</taxon>
    </lineage>
</organism>
<dbReference type="Pfam" id="PF07884">
    <property type="entry name" value="VKOR"/>
    <property type="match status" value="1"/>
</dbReference>
<dbReference type="GO" id="GO:0016020">
    <property type="term" value="C:membrane"/>
    <property type="evidence" value="ECO:0007669"/>
    <property type="project" value="UniProtKB-SubCell"/>
</dbReference>
<dbReference type="RefSeq" id="WP_145108206.1">
    <property type="nucleotide sequence ID" value="NZ_CP036349.1"/>
</dbReference>
<evidence type="ECO:0000259" key="11">
    <source>
        <dbReference type="Pfam" id="PF07884"/>
    </source>
</evidence>
<dbReference type="InterPro" id="IPR038354">
    <property type="entry name" value="VKOR_sf"/>
</dbReference>
<keyword evidence="4" id="KW-0874">Quinone</keyword>
<gene>
    <name evidence="12" type="ORF">Spa11_08020</name>
</gene>
<proteinExistence type="inferred from homology"/>
<protein>
    <submittedName>
        <fullName evidence="12">Vitamin K epoxide reductase family protein</fullName>
    </submittedName>
</protein>
<feature type="transmembrane region" description="Helical" evidence="10">
    <location>
        <begin position="85"/>
        <end position="102"/>
    </location>
</feature>
<evidence type="ECO:0000313" key="12">
    <source>
        <dbReference type="EMBL" id="QDV72622.1"/>
    </source>
</evidence>
<dbReference type="GO" id="GO:0016491">
    <property type="term" value="F:oxidoreductase activity"/>
    <property type="evidence" value="ECO:0007669"/>
    <property type="project" value="UniProtKB-KW"/>
</dbReference>
<evidence type="ECO:0000256" key="7">
    <source>
        <dbReference type="ARBA" id="ARBA00023136"/>
    </source>
</evidence>
<evidence type="ECO:0000256" key="1">
    <source>
        <dbReference type="ARBA" id="ARBA00004141"/>
    </source>
</evidence>
<feature type="transmembrane region" description="Helical" evidence="10">
    <location>
        <begin position="114"/>
        <end position="133"/>
    </location>
</feature>
<keyword evidence="6" id="KW-0560">Oxidoreductase</keyword>
<evidence type="ECO:0000313" key="13">
    <source>
        <dbReference type="Proteomes" id="UP000316426"/>
    </source>
</evidence>
<evidence type="ECO:0000256" key="10">
    <source>
        <dbReference type="SAM" id="Phobius"/>
    </source>
</evidence>
<keyword evidence="8" id="KW-1015">Disulfide bond</keyword>
<keyword evidence="3 10" id="KW-0812">Transmembrane</keyword>
<evidence type="ECO:0000256" key="2">
    <source>
        <dbReference type="ARBA" id="ARBA00006214"/>
    </source>
</evidence>
<evidence type="ECO:0000256" key="9">
    <source>
        <dbReference type="ARBA" id="ARBA00023284"/>
    </source>
</evidence>
<dbReference type="InterPro" id="IPR012932">
    <property type="entry name" value="VKOR"/>
</dbReference>
<evidence type="ECO:0000256" key="3">
    <source>
        <dbReference type="ARBA" id="ARBA00022692"/>
    </source>
</evidence>
<dbReference type="Proteomes" id="UP000316426">
    <property type="component" value="Chromosome"/>
</dbReference>
<dbReference type="EMBL" id="CP036349">
    <property type="protein sequence ID" value="QDV72622.1"/>
    <property type="molecule type" value="Genomic_DNA"/>
</dbReference>
<dbReference type="KEGG" id="bmei:Spa11_08020"/>
<sequence>MIDPTIRRDMQASVHYFGHNPSAWSQRIPVCVLAGVAFAIAAYMSLYQWRLIPGVWDPVFGKQTLDVLDSEVAGQMHNWFRAPDAAIGALAYLGDVIFGLAGSTRRWQYRPWMVVLFGIDVIPLGIVSSVLIFMQGWVVGAWCFPCLITAVISLTLVYFAYDEVWASLLYLREHWRRTGSGAEVWKAFWGYPSDAAEESAQAIVTGRSLAGAGSLKPVTLGQE</sequence>
<dbReference type="Gene3D" id="1.20.1440.130">
    <property type="entry name" value="VKOR domain"/>
    <property type="match status" value="1"/>
</dbReference>
<evidence type="ECO:0000256" key="8">
    <source>
        <dbReference type="ARBA" id="ARBA00023157"/>
    </source>
</evidence>
<feature type="domain" description="Vitamin K epoxide reductase" evidence="11">
    <location>
        <begin position="29"/>
        <end position="160"/>
    </location>
</feature>
<keyword evidence="5 10" id="KW-1133">Transmembrane helix</keyword>
<dbReference type="AlphaFoldDB" id="A0A518K4A7"/>
<name>A0A518K4A7_9BACT</name>
<feature type="transmembrane region" description="Helical" evidence="10">
    <location>
        <begin position="30"/>
        <end position="49"/>
    </location>
</feature>
<accession>A0A518K4A7</accession>
<evidence type="ECO:0000256" key="5">
    <source>
        <dbReference type="ARBA" id="ARBA00022989"/>
    </source>
</evidence>
<evidence type="ECO:0000256" key="4">
    <source>
        <dbReference type="ARBA" id="ARBA00022719"/>
    </source>
</evidence>
<dbReference type="GO" id="GO:0048038">
    <property type="term" value="F:quinone binding"/>
    <property type="evidence" value="ECO:0007669"/>
    <property type="project" value="UniProtKB-KW"/>
</dbReference>
<keyword evidence="9" id="KW-0676">Redox-active center</keyword>
<comment type="subcellular location">
    <subcellularLocation>
        <location evidence="1">Membrane</location>
        <topology evidence="1">Multi-pass membrane protein</topology>
    </subcellularLocation>
</comment>
<evidence type="ECO:0000256" key="6">
    <source>
        <dbReference type="ARBA" id="ARBA00023002"/>
    </source>
</evidence>
<keyword evidence="7 10" id="KW-0472">Membrane</keyword>
<comment type="similarity">
    <text evidence="2">Belongs to the VKOR family.</text>
</comment>
<feature type="transmembrane region" description="Helical" evidence="10">
    <location>
        <begin position="139"/>
        <end position="161"/>
    </location>
</feature>
<keyword evidence="13" id="KW-1185">Reference proteome</keyword>
<reference evidence="12 13" key="1">
    <citation type="submission" date="2019-02" db="EMBL/GenBank/DDBJ databases">
        <title>Deep-cultivation of Planctomycetes and their phenomic and genomic characterization uncovers novel biology.</title>
        <authorList>
            <person name="Wiegand S."/>
            <person name="Jogler M."/>
            <person name="Boedeker C."/>
            <person name="Pinto D."/>
            <person name="Vollmers J."/>
            <person name="Rivas-Marin E."/>
            <person name="Kohn T."/>
            <person name="Peeters S.H."/>
            <person name="Heuer A."/>
            <person name="Rast P."/>
            <person name="Oberbeckmann S."/>
            <person name="Bunk B."/>
            <person name="Jeske O."/>
            <person name="Meyerdierks A."/>
            <person name="Storesund J.E."/>
            <person name="Kallscheuer N."/>
            <person name="Luecker S."/>
            <person name="Lage O.M."/>
            <person name="Pohl T."/>
            <person name="Merkel B.J."/>
            <person name="Hornburger P."/>
            <person name="Mueller R.-W."/>
            <person name="Bruemmer F."/>
            <person name="Labrenz M."/>
            <person name="Spormann A.M."/>
            <person name="Op den Camp H."/>
            <person name="Overmann J."/>
            <person name="Amann R."/>
            <person name="Jetten M.S.M."/>
            <person name="Mascher T."/>
            <person name="Medema M.H."/>
            <person name="Devos D.P."/>
            <person name="Kaster A.-K."/>
            <person name="Ovreas L."/>
            <person name="Rohde M."/>
            <person name="Galperin M.Y."/>
            <person name="Jogler C."/>
        </authorList>
    </citation>
    <scope>NUCLEOTIDE SEQUENCE [LARGE SCALE GENOMIC DNA]</scope>
    <source>
        <strain evidence="12 13">Spa11</strain>
    </source>
</reference>